<dbReference type="AlphaFoldDB" id="A0AAV8WVB0"/>
<organism evidence="2 3">
    <name type="scientific">Rhamnusium bicolor</name>
    <dbReference type="NCBI Taxonomy" id="1586634"/>
    <lineage>
        <taxon>Eukaryota</taxon>
        <taxon>Metazoa</taxon>
        <taxon>Ecdysozoa</taxon>
        <taxon>Arthropoda</taxon>
        <taxon>Hexapoda</taxon>
        <taxon>Insecta</taxon>
        <taxon>Pterygota</taxon>
        <taxon>Neoptera</taxon>
        <taxon>Endopterygota</taxon>
        <taxon>Coleoptera</taxon>
        <taxon>Polyphaga</taxon>
        <taxon>Cucujiformia</taxon>
        <taxon>Chrysomeloidea</taxon>
        <taxon>Cerambycidae</taxon>
        <taxon>Lepturinae</taxon>
        <taxon>Rhagiini</taxon>
        <taxon>Rhamnusium</taxon>
    </lineage>
</organism>
<gene>
    <name evidence="2" type="ORF">NQ314_016801</name>
</gene>
<dbReference type="PANTHER" id="PTHR34239">
    <property type="entry name" value="APPLE DOMAIN-CONTAINING PROTEIN"/>
    <property type="match status" value="1"/>
</dbReference>
<accession>A0AAV8WVB0</accession>
<dbReference type="EMBL" id="JANEYF010004678">
    <property type="protein sequence ID" value="KAJ8930406.1"/>
    <property type="molecule type" value="Genomic_DNA"/>
</dbReference>
<evidence type="ECO:0000313" key="2">
    <source>
        <dbReference type="EMBL" id="KAJ8930406.1"/>
    </source>
</evidence>
<protein>
    <submittedName>
        <fullName evidence="2">Uncharacterized protein</fullName>
    </submittedName>
</protein>
<feature type="compositionally biased region" description="Basic residues" evidence="1">
    <location>
        <begin position="204"/>
        <end position="216"/>
    </location>
</feature>
<comment type="caution">
    <text evidence="2">The sequence shown here is derived from an EMBL/GenBank/DDBJ whole genome shotgun (WGS) entry which is preliminary data.</text>
</comment>
<proteinExistence type="predicted"/>
<dbReference type="Proteomes" id="UP001162156">
    <property type="component" value="Unassembled WGS sequence"/>
</dbReference>
<dbReference type="PANTHER" id="PTHR34239:SF2">
    <property type="entry name" value="TRANSPOSABLE ELEMENT P TRANSPOSASE_THAP9 CONSERVED DOMAIN-CONTAINING PROTEIN"/>
    <property type="match status" value="1"/>
</dbReference>
<evidence type="ECO:0000256" key="1">
    <source>
        <dbReference type="SAM" id="MobiDB-lite"/>
    </source>
</evidence>
<feature type="region of interest" description="Disordered" evidence="1">
    <location>
        <begin position="149"/>
        <end position="216"/>
    </location>
</feature>
<sequence length="216" mass="24110">MYEIPTNLVELTPPKLNVELGPLLKKQDQNTDSSHVEVQRQVGKGLSALGKGISLLLGDTENVVSMNFKVNLLSSLSDSAQILSNVFHRVSVTRKNLLSPLINKNVKDLVDKTPPTEFLFGSDLVEKIKTVKSVETLSRELKLTKPGYIPGIRSQNRGGMSQHTGSSSQTVLNLNSQRPVRRVGEARLSRGLPSKFNREDGRRVKYTPRKEQRRRV</sequence>
<name>A0AAV8WVB0_9CUCU</name>
<reference evidence="2" key="1">
    <citation type="journal article" date="2023" name="Insect Mol. Biol.">
        <title>Genome sequencing provides insights into the evolution of gene families encoding plant cell wall-degrading enzymes in longhorned beetles.</title>
        <authorList>
            <person name="Shin N.R."/>
            <person name="Okamura Y."/>
            <person name="Kirsch R."/>
            <person name="Pauchet Y."/>
        </authorList>
    </citation>
    <scope>NUCLEOTIDE SEQUENCE</scope>
    <source>
        <strain evidence="2">RBIC_L_NR</strain>
    </source>
</reference>
<keyword evidence="3" id="KW-1185">Reference proteome</keyword>
<evidence type="ECO:0000313" key="3">
    <source>
        <dbReference type="Proteomes" id="UP001162156"/>
    </source>
</evidence>
<feature type="compositionally biased region" description="Polar residues" evidence="1">
    <location>
        <begin position="153"/>
        <end position="178"/>
    </location>
</feature>